<evidence type="ECO:0000313" key="2">
    <source>
        <dbReference type="Proteomes" id="UP000045978"/>
    </source>
</evidence>
<dbReference type="AlphaFoldDB" id="A0A0K2ZFS5"/>
<dbReference type="RefSeq" id="WP_144422980.1">
    <property type="nucleotide sequence ID" value="NZ_CXOJ01000013.1"/>
</dbReference>
<reference evidence="1 2" key="1">
    <citation type="submission" date="2015-07" db="EMBL/GenBank/DDBJ databases">
        <authorList>
            <person name="Noorani M."/>
        </authorList>
    </citation>
    <scope>NUCLEOTIDE SEQUENCE [LARGE SCALE GENOMIC DNA]</scope>
    <source>
        <strain evidence="1">LMG730</strain>
    </source>
</reference>
<proteinExistence type="predicted"/>
<protein>
    <recommendedName>
        <fullName evidence="3">Lipoprotein</fullName>
    </recommendedName>
</protein>
<dbReference type="EMBL" id="CXOJ01000013">
    <property type="protein sequence ID" value="CTP84586.1"/>
    <property type="molecule type" value="Genomic_DNA"/>
</dbReference>
<evidence type="ECO:0008006" key="3">
    <source>
        <dbReference type="Google" id="ProtNLM"/>
    </source>
</evidence>
<evidence type="ECO:0000313" key="1">
    <source>
        <dbReference type="EMBL" id="CTP84586.1"/>
    </source>
</evidence>
<accession>A0A0K2ZFS5</accession>
<organism evidence="1 2">
    <name type="scientific">Xanthomonas graminis pv. phlei</name>
    <dbReference type="NCBI Taxonomy" id="487906"/>
    <lineage>
        <taxon>Bacteria</taxon>
        <taxon>Pseudomonadati</taxon>
        <taxon>Pseudomonadota</taxon>
        <taxon>Gammaproteobacteria</taxon>
        <taxon>Lysobacterales</taxon>
        <taxon>Lysobacteraceae</taxon>
        <taxon>Xanthomonas</taxon>
        <taxon>Xanthomonas translucens group</taxon>
        <taxon>Xanthomonas graminis</taxon>
    </lineage>
</organism>
<sequence>MRPITLIVPLMLTSLVACQQHEAPIPGDQSTDAVKSAVYQIPVQPLAAGGNCALDSVNGAPAANASLKTGTSALFAGWMGDGQKQVPEKAELIFKGQGQSYQYPLRAGGERQDVVSVLGAPGLAKSGYNVTLSLGGVAPGKYALSIVNGGEPATECNLNIDLTIID</sequence>
<dbReference type="PROSITE" id="PS51257">
    <property type="entry name" value="PROKAR_LIPOPROTEIN"/>
    <property type="match status" value="1"/>
</dbReference>
<dbReference type="Proteomes" id="UP000045978">
    <property type="component" value="Unassembled WGS sequence"/>
</dbReference>
<name>A0A0K2ZFS5_9XANT</name>
<gene>
    <name evidence="1" type="ORF">XTPLMG730_0840</name>
</gene>